<comment type="subcellular location">
    <subcellularLocation>
        <location evidence="1">Cell membrane</location>
        <topology evidence="1">Multi-pass membrane protein</topology>
    </subcellularLocation>
</comment>
<feature type="domain" description="YetF C-terminal" evidence="8">
    <location>
        <begin position="93"/>
        <end position="160"/>
    </location>
</feature>
<reference evidence="10 11" key="1">
    <citation type="submission" date="2019-01" db="EMBL/GenBank/DDBJ databases">
        <title>Draft genome sequences of the type strains of six Macrococcus species.</title>
        <authorList>
            <person name="Mazhar S."/>
            <person name="Altermann E."/>
            <person name="Hill C."/>
            <person name="Mcauliffe O."/>
        </authorList>
    </citation>
    <scope>NUCLEOTIDE SEQUENCE [LARGE SCALE GENOMIC DNA]</scope>
    <source>
        <strain evidence="10 11">CCM4809</strain>
    </source>
</reference>
<keyword evidence="5 7" id="KW-1133">Transmembrane helix</keyword>
<dbReference type="InterPro" id="IPR023090">
    <property type="entry name" value="UPF0702_alpha/beta_dom_sf"/>
</dbReference>
<dbReference type="AlphaFoldDB" id="A0A4R6BJW7"/>
<keyword evidence="6 7" id="KW-0472">Membrane</keyword>
<evidence type="ECO:0000256" key="2">
    <source>
        <dbReference type="ARBA" id="ARBA00006448"/>
    </source>
</evidence>
<feature type="transmembrane region" description="Helical" evidence="7">
    <location>
        <begin position="67"/>
        <end position="85"/>
    </location>
</feature>
<dbReference type="InterPro" id="IPR007353">
    <property type="entry name" value="DUF421"/>
</dbReference>
<evidence type="ECO:0000256" key="5">
    <source>
        <dbReference type="ARBA" id="ARBA00022989"/>
    </source>
</evidence>
<dbReference type="EMBL" id="SCWE01000002">
    <property type="protein sequence ID" value="TDM02009.1"/>
    <property type="molecule type" value="Genomic_DNA"/>
</dbReference>
<evidence type="ECO:0000259" key="8">
    <source>
        <dbReference type="Pfam" id="PF04239"/>
    </source>
</evidence>
<evidence type="ECO:0000256" key="7">
    <source>
        <dbReference type="SAM" id="Phobius"/>
    </source>
</evidence>
<dbReference type="Gene3D" id="3.30.240.20">
    <property type="entry name" value="bsu07140 like domains"/>
    <property type="match status" value="1"/>
</dbReference>
<dbReference type="GO" id="GO:0005886">
    <property type="term" value="C:plasma membrane"/>
    <property type="evidence" value="ECO:0007669"/>
    <property type="project" value="UniProtKB-SubCell"/>
</dbReference>
<feature type="transmembrane region" description="Helical" evidence="7">
    <location>
        <begin position="43"/>
        <end position="61"/>
    </location>
</feature>
<evidence type="ECO:0000256" key="4">
    <source>
        <dbReference type="ARBA" id="ARBA00022692"/>
    </source>
</evidence>
<evidence type="ECO:0000256" key="1">
    <source>
        <dbReference type="ARBA" id="ARBA00004651"/>
    </source>
</evidence>
<keyword evidence="11" id="KW-1185">Reference proteome</keyword>
<accession>A0A4R6BJW7</accession>
<keyword evidence="3" id="KW-1003">Cell membrane</keyword>
<comment type="similarity">
    <text evidence="2">Belongs to the UPF0702 family.</text>
</comment>
<dbReference type="Pfam" id="PF20730">
    <property type="entry name" value="YetF_N"/>
    <property type="match status" value="1"/>
</dbReference>
<gene>
    <name evidence="10" type="ORF">ERX37_07335</name>
</gene>
<dbReference type="Proteomes" id="UP000295328">
    <property type="component" value="Unassembled WGS sequence"/>
</dbReference>
<protein>
    <submittedName>
        <fullName evidence="10">DUF421 domain-containing protein</fullName>
    </submittedName>
</protein>
<evidence type="ECO:0000313" key="10">
    <source>
        <dbReference type="EMBL" id="TDM02009.1"/>
    </source>
</evidence>
<dbReference type="InterPro" id="IPR048454">
    <property type="entry name" value="YetF_N"/>
</dbReference>
<feature type="domain" description="YetF-like N-terminal transmembrane" evidence="9">
    <location>
        <begin position="21"/>
        <end position="86"/>
    </location>
</feature>
<evidence type="ECO:0000256" key="6">
    <source>
        <dbReference type="ARBA" id="ARBA00023136"/>
    </source>
</evidence>
<organism evidence="10 11">
    <name type="scientific">Macrococcus hajekii</name>
    <dbReference type="NCBI Taxonomy" id="198482"/>
    <lineage>
        <taxon>Bacteria</taxon>
        <taxon>Bacillati</taxon>
        <taxon>Bacillota</taxon>
        <taxon>Bacilli</taxon>
        <taxon>Bacillales</taxon>
        <taxon>Staphylococcaceae</taxon>
        <taxon>Macrococcus</taxon>
    </lineage>
</organism>
<dbReference type="OrthoDB" id="9793799at2"/>
<proteinExistence type="inferred from homology"/>
<keyword evidence="4 7" id="KW-0812">Transmembrane</keyword>
<sequence>MPEQLFFDGYETILRTVLIGIMGYVSLIIVLRISGKRTLTKLNAFDLIVTVALGSILASIMTSKDIAISQGLAAFLTLIVLQYILTKLSVYSSSISKVIKSSPSLLYYGDEFLHENLKKERILEKEIFQAVRSSGHASMEDIQLVILETDGTLSIIKSEQSINISTSKLFHQI</sequence>
<dbReference type="PANTHER" id="PTHR34582:SF6">
    <property type="entry name" value="UPF0702 TRANSMEMBRANE PROTEIN YCAP"/>
    <property type="match status" value="1"/>
</dbReference>
<dbReference type="Pfam" id="PF04239">
    <property type="entry name" value="DUF421"/>
    <property type="match status" value="1"/>
</dbReference>
<feature type="transmembrane region" description="Helical" evidence="7">
    <location>
        <begin position="12"/>
        <end position="31"/>
    </location>
</feature>
<evidence type="ECO:0000313" key="11">
    <source>
        <dbReference type="Proteomes" id="UP000295328"/>
    </source>
</evidence>
<evidence type="ECO:0000259" key="9">
    <source>
        <dbReference type="Pfam" id="PF20730"/>
    </source>
</evidence>
<name>A0A4R6BJW7_9STAP</name>
<comment type="caution">
    <text evidence="10">The sequence shown here is derived from an EMBL/GenBank/DDBJ whole genome shotgun (WGS) entry which is preliminary data.</text>
</comment>
<dbReference type="PANTHER" id="PTHR34582">
    <property type="entry name" value="UPF0702 TRANSMEMBRANE PROTEIN YCAP"/>
    <property type="match status" value="1"/>
</dbReference>
<evidence type="ECO:0000256" key="3">
    <source>
        <dbReference type="ARBA" id="ARBA00022475"/>
    </source>
</evidence>
<dbReference type="RefSeq" id="WP_133430022.1">
    <property type="nucleotide sequence ID" value="NZ_BMCC01000003.1"/>
</dbReference>